<proteinExistence type="predicted"/>
<accession>A0A016S9I2</accession>
<keyword evidence="3" id="KW-1185">Reference proteome</keyword>
<feature type="compositionally biased region" description="Low complexity" evidence="1">
    <location>
        <begin position="29"/>
        <end position="38"/>
    </location>
</feature>
<name>A0A016S9I2_9BILA</name>
<comment type="caution">
    <text evidence="2">The sequence shown here is derived from an EMBL/GenBank/DDBJ whole genome shotgun (WGS) entry which is preliminary data.</text>
</comment>
<evidence type="ECO:0000256" key="1">
    <source>
        <dbReference type="SAM" id="MobiDB-lite"/>
    </source>
</evidence>
<gene>
    <name evidence="2" type="primary">Acey_s0270.g881</name>
    <name evidence="2" type="ORF">Y032_0270g881</name>
</gene>
<sequence length="75" mass="7965">MSANAHSGFPHSHGGSAVSLLPTVDPHMPHGGPAHSHGGSAVEMITYIKSSNDTIRVDPYRLVDRRADYQSNTGL</sequence>
<dbReference type="Proteomes" id="UP000024635">
    <property type="component" value="Unassembled WGS sequence"/>
</dbReference>
<feature type="region of interest" description="Disordered" evidence="1">
    <location>
        <begin position="1"/>
        <end position="38"/>
    </location>
</feature>
<reference evidence="3" key="1">
    <citation type="journal article" date="2015" name="Nat. Genet.">
        <title>The genome and transcriptome of the zoonotic hookworm Ancylostoma ceylanicum identify infection-specific gene families.</title>
        <authorList>
            <person name="Schwarz E.M."/>
            <person name="Hu Y."/>
            <person name="Antoshechkin I."/>
            <person name="Miller M.M."/>
            <person name="Sternberg P.W."/>
            <person name="Aroian R.V."/>
        </authorList>
    </citation>
    <scope>NUCLEOTIDE SEQUENCE</scope>
    <source>
        <strain evidence="3">HY135</strain>
    </source>
</reference>
<evidence type="ECO:0000313" key="2">
    <source>
        <dbReference type="EMBL" id="EYB87007.1"/>
    </source>
</evidence>
<organism evidence="2 3">
    <name type="scientific">Ancylostoma ceylanicum</name>
    <dbReference type="NCBI Taxonomy" id="53326"/>
    <lineage>
        <taxon>Eukaryota</taxon>
        <taxon>Metazoa</taxon>
        <taxon>Ecdysozoa</taxon>
        <taxon>Nematoda</taxon>
        <taxon>Chromadorea</taxon>
        <taxon>Rhabditida</taxon>
        <taxon>Rhabditina</taxon>
        <taxon>Rhabditomorpha</taxon>
        <taxon>Strongyloidea</taxon>
        <taxon>Ancylostomatidae</taxon>
        <taxon>Ancylostomatinae</taxon>
        <taxon>Ancylostoma</taxon>
    </lineage>
</organism>
<protein>
    <submittedName>
        <fullName evidence="2">Uncharacterized protein</fullName>
    </submittedName>
</protein>
<dbReference type="AlphaFoldDB" id="A0A016S9I2"/>
<evidence type="ECO:0000313" key="3">
    <source>
        <dbReference type="Proteomes" id="UP000024635"/>
    </source>
</evidence>
<dbReference type="EMBL" id="JARK01001606">
    <property type="protein sequence ID" value="EYB87007.1"/>
    <property type="molecule type" value="Genomic_DNA"/>
</dbReference>